<evidence type="ECO:0000313" key="3">
    <source>
        <dbReference type="EMBL" id="THF83903.1"/>
    </source>
</evidence>
<comment type="caution">
    <text evidence="3">The sequence shown here is derived from an EMBL/GenBank/DDBJ whole genome shotgun (WGS) entry which is preliminary data.</text>
</comment>
<dbReference type="OrthoDB" id="2966368at2"/>
<feature type="domain" description="LysM" evidence="2">
    <location>
        <begin position="130"/>
        <end position="173"/>
    </location>
</feature>
<keyword evidence="4" id="KW-1185">Reference proteome</keyword>
<gene>
    <name evidence="3" type="ORF">E6C55_03655</name>
</gene>
<organism evidence="3 4">
    <name type="scientific">Cohnella fermenti</name>
    <dbReference type="NCBI Taxonomy" id="2565925"/>
    <lineage>
        <taxon>Bacteria</taxon>
        <taxon>Bacillati</taxon>
        <taxon>Bacillota</taxon>
        <taxon>Bacilli</taxon>
        <taxon>Bacillales</taxon>
        <taxon>Paenibacillaceae</taxon>
        <taxon>Cohnella</taxon>
    </lineage>
</organism>
<sequence>MTLDRPETEQEWLPETPQASPASAASAAQAPPAEEKQELKVAVNSKAAEPAPAIQGSGVGLLSQLGDKGAKREAELRLAEEATQASAAAAPGAPAVSSSSASSEASGDEVEWTRLFLAKSDSANSFRKFKLCVVQREDTLDAIASRYNVQTRELQLHNRLTEPHVSEGQVLYIP</sequence>
<dbReference type="CDD" id="cd00118">
    <property type="entry name" value="LysM"/>
    <property type="match status" value="1"/>
</dbReference>
<evidence type="ECO:0000313" key="4">
    <source>
        <dbReference type="Proteomes" id="UP000310636"/>
    </source>
</evidence>
<dbReference type="EMBL" id="SSOB01000003">
    <property type="protein sequence ID" value="THF83903.1"/>
    <property type="molecule type" value="Genomic_DNA"/>
</dbReference>
<feature type="compositionally biased region" description="Basic and acidic residues" evidence="1">
    <location>
        <begin position="68"/>
        <end position="80"/>
    </location>
</feature>
<feature type="compositionally biased region" description="Low complexity" evidence="1">
    <location>
        <begin position="17"/>
        <end position="32"/>
    </location>
</feature>
<name>A0A4V3WGE0_9BACL</name>
<dbReference type="AlphaFoldDB" id="A0A4V3WGE0"/>
<dbReference type="Gene3D" id="3.10.350.10">
    <property type="entry name" value="LysM domain"/>
    <property type="match status" value="1"/>
</dbReference>
<dbReference type="Proteomes" id="UP000310636">
    <property type="component" value="Unassembled WGS sequence"/>
</dbReference>
<reference evidence="3 4" key="1">
    <citation type="submission" date="2019-04" db="EMBL/GenBank/DDBJ databases">
        <title>Cohnella sp. nov. isolated from preserved vegetables.</title>
        <authorList>
            <person name="Lin S.-Y."/>
            <person name="Hung M.-H."/>
            <person name="Young C.-C."/>
        </authorList>
    </citation>
    <scope>NUCLEOTIDE SEQUENCE [LARGE SCALE GENOMIC DNA]</scope>
    <source>
        <strain evidence="3 4">CC-MHH1044</strain>
    </source>
</reference>
<dbReference type="SUPFAM" id="SSF54106">
    <property type="entry name" value="LysM domain"/>
    <property type="match status" value="1"/>
</dbReference>
<accession>A0A4V3WGE0</accession>
<feature type="region of interest" description="Disordered" evidence="1">
    <location>
        <begin position="1"/>
        <end position="107"/>
    </location>
</feature>
<evidence type="ECO:0000259" key="2">
    <source>
        <dbReference type="PROSITE" id="PS51782"/>
    </source>
</evidence>
<evidence type="ECO:0000256" key="1">
    <source>
        <dbReference type="SAM" id="MobiDB-lite"/>
    </source>
</evidence>
<proteinExistence type="predicted"/>
<dbReference type="InterPro" id="IPR018392">
    <property type="entry name" value="LysM"/>
</dbReference>
<dbReference type="Pfam" id="PF01476">
    <property type="entry name" value="LysM"/>
    <property type="match status" value="1"/>
</dbReference>
<dbReference type="PROSITE" id="PS51782">
    <property type="entry name" value="LYSM"/>
    <property type="match status" value="1"/>
</dbReference>
<protein>
    <submittedName>
        <fullName evidence="3">LysM peptidoglycan-binding domain-containing protein</fullName>
    </submittedName>
</protein>
<feature type="compositionally biased region" description="Low complexity" evidence="1">
    <location>
        <begin position="81"/>
        <end position="105"/>
    </location>
</feature>
<dbReference type="InterPro" id="IPR036779">
    <property type="entry name" value="LysM_dom_sf"/>
</dbReference>
<dbReference type="SMART" id="SM00257">
    <property type="entry name" value="LysM"/>
    <property type="match status" value="1"/>
</dbReference>